<feature type="transmembrane region" description="Helical" evidence="2">
    <location>
        <begin position="23"/>
        <end position="46"/>
    </location>
</feature>
<protein>
    <submittedName>
        <fullName evidence="3">Uncharacterized protein</fullName>
    </submittedName>
</protein>
<evidence type="ECO:0000313" key="3">
    <source>
        <dbReference type="EMBL" id="NEM90660.1"/>
    </source>
</evidence>
<evidence type="ECO:0000256" key="1">
    <source>
        <dbReference type="SAM" id="MobiDB-lite"/>
    </source>
</evidence>
<dbReference type="EMBL" id="JAAGWZ010000001">
    <property type="protein sequence ID" value="NEM90660.1"/>
    <property type="molecule type" value="Genomic_DNA"/>
</dbReference>
<sequence length="88" mass="9423">MSLLPTAVSTPTPFPDYTGDPNLITPGVVGFIITFLVAAATVLLLLDMTRRIRRSRYREEIRQKLEAEAAEAAGEPRTGAAPKGPAAD</sequence>
<keyword evidence="4" id="KW-1185">Reference proteome</keyword>
<accession>A0A7C9TQD5</accession>
<evidence type="ECO:0000313" key="4">
    <source>
        <dbReference type="Proteomes" id="UP000479756"/>
    </source>
</evidence>
<feature type="region of interest" description="Disordered" evidence="1">
    <location>
        <begin position="67"/>
        <end position="88"/>
    </location>
</feature>
<reference evidence="3 4" key="1">
    <citation type="journal article" date="2014" name="Int. J. Syst. Evol. Microbiol.">
        <title>Description of Galbitalea soli gen. nov., sp. nov., and Frondihabitans sucicola sp. nov.</title>
        <authorList>
            <person name="Kim S.J."/>
            <person name="Lim J.M."/>
            <person name="Ahn J.H."/>
            <person name="Weon H.Y."/>
            <person name="Hamada M."/>
            <person name="Suzuki K."/>
            <person name="Ahn T.Y."/>
            <person name="Kwon S.W."/>
        </authorList>
    </citation>
    <scope>NUCLEOTIDE SEQUENCE [LARGE SCALE GENOMIC DNA]</scope>
    <source>
        <strain evidence="3 4">NBRC 108727</strain>
    </source>
</reference>
<comment type="caution">
    <text evidence="3">The sequence shown here is derived from an EMBL/GenBank/DDBJ whole genome shotgun (WGS) entry which is preliminary data.</text>
</comment>
<keyword evidence="2" id="KW-1133">Transmembrane helix</keyword>
<keyword evidence="2" id="KW-0812">Transmembrane</keyword>
<dbReference type="Proteomes" id="UP000479756">
    <property type="component" value="Unassembled WGS sequence"/>
</dbReference>
<dbReference type="AlphaFoldDB" id="A0A7C9TQD5"/>
<feature type="compositionally biased region" description="Low complexity" evidence="1">
    <location>
        <begin position="70"/>
        <end position="82"/>
    </location>
</feature>
<gene>
    <name evidence="3" type="ORF">G3T37_04755</name>
</gene>
<organism evidence="3 4">
    <name type="scientific">Galbitalea soli</name>
    <dbReference type="NCBI Taxonomy" id="1268042"/>
    <lineage>
        <taxon>Bacteria</taxon>
        <taxon>Bacillati</taxon>
        <taxon>Actinomycetota</taxon>
        <taxon>Actinomycetes</taxon>
        <taxon>Micrococcales</taxon>
        <taxon>Microbacteriaceae</taxon>
        <taxon>Galbitalea</taxon>
    </lineage>
</organism>
<evidence type="ECO:0000256" key="2">
    <source>
        <dbReference type="SAM" id="Phobius"/>
    </source>
</evidence>
<keyword evidence="2" id="KW-0472">Membrane</keyword>
<proteinExistence type="predicted"/>
<name>A0A7C9TQD5_9MICO</name>
<dbReference type="RefSeq" id="WP_163472286.1">
    <property type="nucleotide sequence ID" value="NZ_JAAGWZ010000001.1"/>
</dbReference>